<evidence type="ECO:0000313" key="2">
    <source>
        <dbReference type="Proteomes" id="UP000030014"/>
    </source>
</evidence>
<dbReference type="Proteomes" id="UP000030014">
    <property type="component" value="Unassembled WGS sequence"/>
</dbReference>
<evidence type="ECO:0000313" key="1">
    <source>
        <dbReference type="EMBL" id="KGN00331.1"/>
    </source>
</evidence>
<comment type="caution">
    <text evidence="1">The sequence shown here is derived from an EMBL/GenBank/DDBJ whole genome shotgun (WGS) entry which is preliminary data.</text>
</comment>
<accession>A0A0A0IL89</accession>
<dbReference type="RefSeq" id="WP_039259237.1">
    <property type="nucleotide sequence ID" value="NZ_JDRY01000022.1"/>
</dbReference>
<dbReference type="EMBL" id="JDRY01000022">
    <property type="protein sequence ID" value="KGN00331.1"/>
    <property type="molecule type" value="Genomic_DNA"/>
</dbReference>
<sequence>MLNVYILERNDSFGYDEYVEQTIVAETEERAIKLASKEYGEWIVTKKVNLDKEQVLTKDFNAG</sequence>
<reference evidence="1 2" key="1">
    <citation type="submission" date="2014-01" db="EMBL/GenBank/DDBJ databases">
        <title>Plasmidome dynamics in the species complex Clostridium novyi sensu lato converts strains of independent lineages into distinctly different pathogens.</title>
        <authorList>
            <person name="Skarin H."/>
            <person name="Segerman B."/>
        </authorList>
    </citation>
    <scope>NUCLEOTIDE SEQUENCE [LARGE SCALE GENOMIC DNA]</scope>
    <source>
        <strain evidence="1 2">DC5</strain>
    </source>
</reference>
<proteinExistence type="predicted"/>
<protein>
    <submittedName>
        <fullName evidence="1">Uncharacterized protein</fullName>
    </submittedName>
</protein>
<name>A0A0A0IL89_CLOBO</name>
<dbReference type="AlphaFoldDB" id="A0A0A0IL89"/>
<organism evidence="1 2">
    <name type="scientific">Clostridium botulinum C/D str. DC5</name>
    <dbReference type="NCBI Taxonomy" id="1443128"/>
    <lineage>
        <taxon>Bacteria</taxon>
        <taxon>Bacillati</taxon>
        <taxon>Bacillota</taxon>
        <taxon>Clostridia</taxon>
        <taxon>Eubacteriales</taxon>
        <taxon>Clostridiaceae</taxon>
        <taxon>Clostridium</taxon>
    </lineage>
</organism>
<gene>
    <name evidence="1" type="ORF">Z955_03895</name>
</gene>